<keyword evidence="4" id="KW-1185">Reference proteome</keyword>
<evidence type="ECO:0000313" key="3">
    <source>
        <dbReference type="EMBL" id="CAP95808.1"/>
    </source>
</evidence>
<dbReference type="BioCyc" id="PCHR:PC21G09110-MONOMER"/>
<dbReference type="OMA" id="ACNTVEW"/>
<dbReference type="VEuPathDB" id="FungiDB:PCH_Pc21g09110"/>
<dbReference type="EMBL" id="AM920436">
    <property type="protein sequence ID" value="CAP95808.1"/>
    <property type="molecule type" value="Genomic_DNA"/>
</dbReference>
<dbReference type="STRING" id="500485.B6HMS9"/>
<dbReference type="Proteomes" id="UP000000724">
    <property type="component" value="Contig Pc00c21"/>
</dbReference>
<sequence>MDTRNNSNDQPSIMTTACNTVEWYRPTSEQVPAPTVELFIPYTGLKSEDQVKDHIYKIRDKACKIQGYVQVLTAMHTPVSDYPALLGLQHTPIQNLHAGTRLHTRGMDATRSRLLFRTIPTKVAFDAGISSATNLICADTEGDFIQLRSELFRDEHSVGARLVTRRIFDGDFLADRRGAVDMVYLGKFLHLFGLEK</sequence>
<accession>B6HMS9</accession>
<dbReference type="GO" id="GO:0016740">
    <property type="term" value="F:transferase activity"/>
    <property type="evidence" value="ECO:0007669"/>
    <property type="project" value="UniProtKB-KW"/>
</dbReference>
<gene>
    <name evidence="3" type="ORF">Pc21g09110</name>
    <name evidence="3" type="ORF">PCH_Pc21g09110</name>
</gene>
<evidence type="ECO:0000256" key="2">
    <source>
        <dbReference type="ARBA" id="ARBA00022691"/>
    </source>
</evidence>
<dbReference type="PANTHER" id="PTHR35897:SF1">
    <property type="entry name" value="METHYLTRANSFERASE AUSD"/>
    <property type="match status" value="1"/>
</dbReference>
<name>B6HMS9_PENRW</name>
<evidence type="ECO:0000256" key="1">
    <source>
        <dbReference type="ARBA" id="ARBA00022679"/>
    </source>
</evidence>
<dbReference type="InterPro" id="IPR051654">
    <property type="entry name" value="Meroterpenoid_MTases"/>
</dbReference>
<proteinExistence type="predicted"/>
<keyword evidence="2" id="KW-0949">S-adenosyl-L-methionine</keyword>
<dbReference type="HOGENOM" id="CLU_1396108_0_0_1"/>
<reference evidence="3 4" key="1">
    <citation type="journal article" date="2008" name="Nat. Biotechnol.">
        <title>Genome sequencing and analysis of the filamentous fungus Penicillium chrysogenum.</title>
        <authorList>
            <person name="van den Berg M.A."/>
            <person name="Albang R."/>
            <person name="Albermann K."/>
            <person name="Badger J.H."/>
            <person name="Daran J.-M."/>
            <person name="Driessen A.J.M."/>
            <person name="Garcia-Estrada C."/>
            <person name="Fedorova N.D."/>
            <person name="Harris D.M."/>
            <person name="Heijne W.H.M."/>
            <person name="Joardar V.S."/>
            <person name="Kiel J.A.K.W."/>
            <person name="Kovalchuk A."/>
            <person name="Martin J.F."/>
            <person name="Nierman W.C."/>
            <person name="Nijland J.G."/>
            <person name="Pronk J.T."/>
            <person name="Roubos J.A."/>
            <person name="van der Klei I.J."/>
            <person name="van Peij N.N.M.E."/>
            <person name="Veenhuis M."/>
            <person name="von Doehren H."/>
            <person name="Wagner C."/>
            <person name="Wortman J.R."/>
            <person name="Bovenberg R.A.L."/>
        </authorList>
    </citation>
    <scope>NUCLEOTIDE SEQUENCE [LARGE SCALE GENOMIC DNA]</scope>
    <source>
        <strain evidence="4">ATCC 28089 / DSM 1075 / NRRL 1951 / Wisconsin 54-1255</strain>
    </source>
</reference>
<dbReference type="PANTHER" id="PTHR35897">
    <property type="entry name" value="METHYLTRANSFERASE AUSD"/>
    <property type="match status" value="1"/>
</dbReference>
<dbReference type="OrthoDB" id="2094832at2759"/>
<keyword evidence="1" id="KW-0808">Transferase</keyword>
<organism evidence="3 4">
    <name type="scientific">Penicillium rubens (strain ATCC 28089 / DSM 1075 / NRRL 1951 / Wisconsin 54-1255)</name>
    <name type="common">Penicillium chrysogenum</name>
    <dbReference type="NCBI Taxonomy" id="500485"/>
    <lineage>
        <taxon>Eukaryota</taxon>
        <taxon>Fungi</taxon>
        <taxon>Dikarya</taxon>
        <taxon>Ascomycota</taxon>
        <taxon>Pezizomycotina</taxon>
        <taxon>Eurotiomycetes</taxon>
        <taxon>Eurotiomycetidae</taxon>
        <taxon>Eurotiales</taxon>
        <taxon>Aspergillaceae</taxon>
        <taxon>Penicillium</taxon>
        <taxon>Penicillium chrysogenum species complex</taxon>
    </lineage>
</organism>
<evidence type="ECO:0000313" key="4">
    <source>
        <dbReference type="Proteomes" id="UP000000724"/>
    </source>
</evidence>
<dbReference type="AlphaFoldDB" id="B6HMS9"/>
<protein>
    <submittedName>
        <fullName evidence="3">Pc21g09110 protein</fullName>
    </submittedName>
</protein>